<keyword evidence="5 7" id="KW-0472">Membrane</keyword>
<accession>A0AAE4CPF2</accession>
<comment type="caution">
    <text evidence="9">The sequence shown here is derived from an EMBL/GenBank/DDBJ whole genome shotgun (WGS) entry which is preliminary data.</text>
</comment>
<feature type="domain" description="Major facilitator superfamily (MFS) profile" evidence="8">
    <location>
        <begin position="36"/>
        <end position="486"/>
    </location>
</feature>
<protein>
    <submittedName>
        <fullName evidence="9">MFS family permease</fullName>
    </submittedName>
</protein>
<dbReference type="InterPro" id="IPR036259">
    <property type="entry name" value="MFS_trans_sf"/>
</dbReference>
<dbReference type="Pfam" id="PF07690">
    <property type="entry name" value="MFS_1"/>
    <property type="match status" value="1"/>
</dbReference>
<evidence type="ECO:0000256" key="1">
    <source>
        <dbReference type="ARBA" id="ARBA00004651"/>
    </source>
</evidence>
<evidence type="ECO:0000256" key="4">
    <source>
        <dbReference type="ARBA" id="ARBA00022989"/>
    </source>
</evidence>
<feature type="transmembrane region" description="Helical" evidence="7">
    <location>
        <begin position="102"/>
        <end position="120"/>
    </location>
</feature>
<evidence type="ECO:0000256" key="7">
    <source>
        <dbReference type="SAM" id="Phobius"/>
    </source>
</evidence>
<dbReference type="InterPro" id="IPR011701">
    <property type="entry name" value="MFS"/>
</dbReference>
<dbReference type="PANTHER" id="PTHR42718:SF9">
    <property type="entry name" value="MAJOR FACILITATOR SUPERFAMILY MULTIDRUG TRANSPORTER MFSC"/>
    <property type="match status" value="1"/>
</dbReference>
<feature type="transmembrane region" description="Helical" evidence="7">
    <location>
        <begin position="359"/>
        <end position="379"/>
    </location>
</feature>
<feature type="region of interest" description="Disordered" evidence="6">
    <location>
        <begin position="488"/>
        <end position="507"/>
    </location>
</feature>
<proteinExistence type="predicted"/>
<reference evidence="9" key="1">
    <citation type="submission" date="2023-07" db="EMBL/GenBank/DDBJ databases">
        <title>Sequencing the genomes of 1000 actinobacteria strains.</title>
        <authorList>
            <person name="Klenk H.-P."/>
        </authorList>
    </citation>
    <scope>NUCLEOTIDE SEQUENCE</scope>
    <source>
        <strain evidence="9">DSM 45977</strain>
    </source>
</reference>
<dbReference type="Proteomes" id="UP001180845">
    <property type="component" value="Unassembled WGS sequence"/>
</dbReference>
<feature type="compositionally biased region" description="Low complexity" evidence="6">
    <location>
        <begin position="495"/>
        <end position="507"/>
    </location>
</feature>
<keyword evidence="4 7" id="KW-1133">Transmembrane helix</keyword>
<feature type="transmembrane region" description="Helical" evidence="7">
    <location>
        <begin position="432"/>
        <end position="454"/>
    </location>
</feature>
<evidence type="ECO:0000256" key="5">
    <source>
        <dbReference type="ARBA" id="ARBA00023136"/>
    </source>
</evidence>
<dbReference type="PROSITE" id="PS50850">
    <property type="entry name" value="MFS"/>
    <property type="match status" value="1"/>
</dbReference>
<feature type="transmembrane region" description="Helical" evidence="7">
    <location>
        <begin position="220"/>
        <end position="239"/>
    </location>
</feature>
<evidence type="ECO:0000259" key="8">
    <source>
        <dbReference type="PROSITE" id="PS50850"/>
    </source>
</evidence>
<evidence type="ECO:0000313" key="10">
    <source>
        <dbReference type="Proteomes" id="UP001180845"/>
    </source>
</evidence>
<feature type="transmembrane region" description="Helical" evidence="7">
    <location>
        <begin position="385"/>
        <end position="411"/>
    </location>
</feature>
<dbReference type="Gene3D" id="1.20.1250.20">
    <property type="entry name" value="MFS general substrate transporter like domains"/>
    <property type="match status" value="1"/>
</dbReference>
<feature type="transmembrane region" description="Helical" evidence="7">
    <location>
        <begin position="328"/>
        <end position="347"/>
    </location>
</feature>
<name>A0AAE4CPF2_9ACTN</name>
<feature type="transmembrane region" description="Helical" evidence="7">
    <location>
        <begin position="245"/>
        <end position="267"/>
    </location>
</feature>
<dbReference type="CDD" id="cd17504">
    <property type="entry name" value="MFS_MMR_MDR_like"/>
    <property type="match status" value="1"/>
</dbReference>
<feature type="transmembrane region" description="Helical" evidence="7">
    <location>
        <begin position="126"/>
        <end position="147"/>
    </location>
</feature>
<feature type="transmembrane region" description="Helical" evidence="7">
    <location>
        <begin position="159"/>
        <end position="183"/>
    </location>
</feature>
<feature type="transmembrane region" description="Helical" evidence="7">
    <location>
        <begin position="288"/>
        <end position="308"/>
    </location>
</feature>
<dbReference type="EMBL" id="JAVDXW010000001">
    <property type="protein sequence ID" value="MDR7304346.1"/>
    <property type="molecule type" value="Genomic_DNA"/>
</dbReference>
<feature type="transmembrane region" description="Helical" evidence="7">
    <location>
        <begin position="460"/>
        <end position="481"/>
    </location>
</feature>
<evidence type="ECO:0000256" key="2">
    <source>
        <dbReference type="ARBA" id="ARBA00022448"/>
    </source>
</evidence>
<organism evidence="9 10">
    <name type="scientific">Haloactinomyces albus</name>
    <dbReference type="NCBI Taxonomy" id="1352928"/>
    <lineage>
        <taxon>Bacteria</taxon>
        <taxon>Bacillati</taxon>
        <taxon>Actinomycetota</taxon>
        <taxon>Actinomycetes</taxon>
        <taxon>Actinopolysporales</taxon>
        <taxon>Actinopolysporaceae</taxon>
        <taxon>Haloactinomyces</taxon>
    </lineage>
</organism>
<evidence type="ECO:0000256" key="3">
    <source>
        <dbReference type="ARBA" id="ARBA00022692"/>
    </source>
</evidence>
<keyword evidence="2" id="KW-0813">Transport</keyword>
<sequence length="507" mass="51609">MIEILVPFLDRVGGRTVPPANTAPSRGTAPPRTNAVVVVLAFAGIVVSLMQTLVIPLVPELPQLLDAPATGTAWVVTATLLAGAVATPAAGRLGDMYGKRRILLISLASMVLGSAIGGLSDSLTPMIVGRTLQGLAAGVIPLGISIMRDELPAERLGSAIALMSASLGVGGALGLPAAAFLAGYTDWHVLFWAAAVLGALAIVLVLTIVSESSVRTGGRFDLVGTAGLSVGLVCLLLAISKGSDWGWSSGPTGGLFAASVVVLVLWGRWELRTTRPLVDLRVTARRQVLLTNLASTVFGFAMFAMSLILPQLLRLPEAAGYGMGRSMLVVGLVMAPSGLVMMAMAPVSARISKARGPKVTLMVGAVVVAAGYGLNMALMSAIWQLVLVSAVIGVGIGLAYGAMPALIMAAVPVSETAAANSLNTLMRSIGTSLSSAVAGVVLAQMTVTLGSVTFPAQSGFRVIMGIGAGSALIALVIAAFLPRRHPTEAMSDSRTATTTSVETSTAG</sequence>
<feature type="transmembrane region" description="Helical" evidence="7">
    <location>
        <begin position="189"/>
        <end position="208"/>
    </location>
</feature>
<evidence type="ECO:0000313" key="9">
    <source>
        <dbReference type="EMBL" id="MDR7304346.1"/>
    </source>
</evidence>
<dbReference type="AlphaFoldDB" id="A0AAE4CPF2"/>
<dbReference type="GO" id="GO:0022857">
    <property type="term" value="F:transmembrane transporter activity"/>
    <property type="evidence" value="ECO:0007669"/>
    <property type="project" value="InterPro"/>
</dbReference>
<feature type="transmembrane region" description="Helical" evidence="7">
    <location>
        <begin position="35"/>
        <end position="59"/>
    </location>
</feature>
<feature type="transmembrane region" description="Helical" evidence="7">
    <location>
        <begin position="71"/>
        <end position="90"/>
    </location>
</feature>
<dbReference type="InterPro" id="IPR020846">
    <property type="entry name" value="MFS_dom"/>
</dbReference>
<dbReference type="PANTHER" id="PTHR42718">
    <property type="entry name" value="MAJOR FACILITATOR SUPERFAMILY MULTIDRUG TRANSPORTER MFSC"/>
    <property type="match status" value="1"/>
</dbReference>
<evidence type="ECO:0000256" key="6">
    <source>
        <dbReference type="SAM" id="MobiDB-lite"/>
    </source>
</evidence>
<dbReference type="GO" id="GO:0005886">
    <property type="term" value="C:plasma membrane"/>
    <property type="evidence" value="ECO:0007669"/>
    <property type="project" value="UniProtKB-SubCell"/>
</dbReference>
<keyword evidence="3 7" id="KW-0812">Transmembrane</keyword>
<comment type="subcellular location">
    <subcellularLocation>
        <location evidence="1">Cell membrane</location>
        <topology evidence="1">Multi-pass membrane protein</topology>
    </subcellularLocation>
</comment>
<gene>
    <name evidence="9" type="ORF">JOF55_004527</name>
</gene>
<dbReference type="SUPFAM" id="SSF103473">
    <property type="entry name" value="MFS general substrate transporter"/>
    <property type="match status" value="1"/>
</dbReference>
<keyword evidence="10" id="KW-1185">Reference proteome</keyword>
<dbReference type="Gene3D" id="1.20.1720.10">
    <property type="entry name" value="Multidrug resistance protein D"/>
    <property type="match status" value="1"/>
</dbReference>